<evidence type="ECO:0000256" key="5">
    <source>
        <dbReference type="SAM" id="Phobius"/>
    </source>
</evidence>
<comment type="caution">
    <text evidence="7">The sequence shown here is derived from an EMBL/GenBank/DDBJ whole genome shotgun (WGS) entry which is preliminary data.</text>
</comment>
<evidence type="ECO:0000313" key="8">
    <source>
        <dbReference type="Proteomes" id="UP000285883"/>
    </source>
</evidence>
<dbReference type="AlphaFoldDB" id="A0A421F1U4"/>
<reference evidence="7 8" key="1">
    <citation type="submission" date="2018-07" db="EMBL/GenBank/DDBJ databases">
        <title>Genome sequencing of oomycete isolates from Chile give support for New Zealand origin for Phytophthora kernoviae and make available the first Nothophytophthora sp. genome.</title>
        <authorList>
            <person name="Studholme D.J."/>
            <person name="Sanfuentes E."/>
            <person name="Panda P."/>
            <person name="Hill R."/>
            <person name="Sambles C."/>
            <person name="Grant M."/>
            <person name="Williams N.M."/>
            <person name="Mcdougal R.L."/>
        </authorList>
    </citation>
    <scope>NUCLEOTIDE SEQUENCE [LARGE SCALE GENOMIC DNA]</scope>
    <source>
        <strain evidence="7">Chile2</strain>
    </source>
</reference>
<keyword evidence="4 5" id="KW-0472">Membrane</keyword>
<comment type="subcellular location">
    <subcellularLocation>
        <location evidence="1">Membrane</location>
        <topology evidence="1">Multi-pass membrane protein</topology>
    </subcellularLocation>
</comment>
<dbReference type="InterPro" id="IPR029052">
    <property type="entry name" value="Metallo-depent_PP-like"/>
</dbReference>
<dbReference type="Pfam" id="PF00083">
    <property type="entry name" value="Sugar_tr"/>
    <property type="match status" value="1"/>
</dbReference>
<dbReference type="SUPFAM" id="SSF56300">
    <property type="entry name" value="Metallo-dependent phosphatases"/>
    <property type="match status" value="1"/>
</dbReference>
<evidence type="ECO:0000313" key="7">
    <source>
        <dbReference type="EMBL" id="RLN14873.1"/>
    </source>
</evidence>
<keyword evidence="3 5" id="KW-1133">Transmembrane helix</keyword>
<feature type="transmembrane region" description="Helical" evidence="5">
    <location>
        <begin position="355"/>
        <end position="372"/>
    </location>
</feature>
<feature type="non-terminal residue" evidence="7">
    <location>
        <position position="437"/>
    </location>
</feature>
<dbReference type="EMBL" id="MAYM02001537">
    <property type="protein sequence ID" value="RLN14873.1"/>
    <property type="molecule type" value="Genomic_DNA"/>
</dbReference>
<feature type="domain" description="Major facilitator superfamily (MFS) profile" evidence="6">
    <location>
        <begin position="184"/>
        <end position="437"/>
    </location>
</feature>
<dbReference type="InterPro" id="IPR020846">
    <property type="entry name" value="MFS_dom"/>
</dbReference>
<evidence type="ECO:0000256" key="1">
    <source>
        <dbReference type="ARBA" id="ARBA00004141"/>
    </source>
</evidence>
<dbReference type="InterPro" id="IPR036259">
    <property type="entry name" value="MFS_trans_sf"/>
</dbReference>
<evidence type="ECO:0000259" key="6">
    <source>
        <dbReference type="PROSITE" id="PS50850"/>
    </source>
</evidence>
<dbReference type="GO" id="GO:0022857">
    <property type="term" value="F:transmembrane transporter activity"/>
    <property type="evidence" value="ECO:0007669"/>
    <property type="project" value="InterPro"/>
</dbReference>
<name>A0A421F1U4_9STRA</name>
<feature type="transmembrane region" description="Helical" evidence="5">
    <location>
        <begin position="264"/>
        <end position="283"/>
    </location>
</feature>
<sequence>MVSEKTHSYTVTGPETVDGVGNYMLNVTAPIAGVWGDEGDSVFRMYFLDSGAEAQTEKYPYVFSEYDWIKPSQIDYYRKLSETGRLEKHSSTGSVLPAVMFFHIPLVEFAYSEDSRCNGEKNERVHDQGMNLRLLSTLTEMNEVKAAFVGHDHLNEYCCLVDGVQLCYGGGTGFGRAYGSADFPRRARVIEWTVDGNENHNIRSWKRHYDDINVIHSEETLRLVAHNVGMGTHALETLGVGAFLGSAMGGPLFGYFADIRGRRSALLFAMTLSLAGLALSAAATKDYHIIVARVIAGVGLGGELPAATVLVQELAPRGMRGRMVALLEAFTGIGGVLGVMLAFGLAPRLGWRTTYLAICSCVLYTGVLRFGIPESPRWLASIGRVEEALAVVGKLESEHGKRSLYDNVKTQEPVTPVTQVASSSFALNARSSVFDKP</sequence>
<organism evidence="7 8">
    <name type="scientific">Phytophthora kernoviae</name>
    <dbReference type="NCBI Taxonomy" id="325452"/>
    <lineage>
        <taxon>Eukaryota</taxon>
        <taxon>Sar</taxon>
        <taxon>Stramenopiles</taxon>
        <taxon>Oomycota</taxon>
        <taxon>Peronosporomycetes</taxon>
        <taxon>Peronosporales</taxon>
        <taxon>Peronosporaceae</taxon>
        <taxon>Phytophthora</taxon>
    </lineage>
</organism>
<gene>
    <name evidence="7" type="ORF">BBI17_009838</name>
</gene>
<feature type="transmembrane region" description="Helical" evidence="5">
    <location>
        <begin position="238"/>
        <end position="257"/>
    </location>
</feature>
<dbReference type="InterPro" id="IPR005828">
    <property type="entry name" value="MFS_sugar_transport-like"/>
</dbReference>
<dbReference type="PROSITE" id="PS50850">
    <property type="entry name" value="MFS"/>
    <property type="match status" value="1"/>
</dbReference>
<evidence type="ECO:0000256" key="4">
    <source>
        <dbReference type="ARBA" id="ARBA00023136"/>
    </source>
</evidence>
<dbReference type="GO" id="GO:0005737">
    <property type="term" value="C:cytoplasm"/>
    <property type="evidence" value="ECO:0007669"/>
    <property type="project" value="TreeGrafter"/>
</dbReference>
<dbReference type="Proteomes" id="UP000285883">
    <property type="component" value="Unassembled WGS sequence"/>
</dbReference>
<keyword evidence="2 5" id="KW-0812">Transmembrane</keyword>
<dbReference type="PROSITE" id="PS00217">
    <property type="entry name" value="SUGAR_TRANSPORT_2"/>
    <property type="match status" value="1"/>
</dbReference>
<feature type="transmembrane region" description="Helical" evidence="5">
    <location>
        <begin position="323"/>
        <end position="343"/>
    </location>
</feature>
<dbReference type="InterPro" id="IPR005829">
    <property type="entry name" value="Sugar_transporter_CS"/>
</dbReference>
<feature type="transmembrane region" description="Helical" evidence="5">
    <location>
        <begin position="289"/>
        <end position="311"/>
    </location>
</feature>
<dbReference type="PANTHER" id="PTHR32440:SF0">
    <property type="entry name" value="PHOSPHATASE DCR2-RELATED"/>
    <property type="match status" value="1"/>
</dbReference>
<accession>A0A421F1U4</accession>
<evidence type="ECO:0000256" key="3">
    <source>
        <dbReference type="ARBA" id="ARBA00022989"/>
    </source>
</evidence>
<protein>
    <recommendedName>
        <fullName evidence="6">Major facilitator superfamily (MFS) profile domain-containing protein</fullName>
    </recommendedName>
</protein>
<dbReference type="GO" id="GO:0016788">
    <property type="term" value="F:hydrolase activity, acting on ester bonds"/>
    <property type="evidence" value="ECO:0007669"/>
    <property type="project" value="TreeGrafter"/>
</dbReference>
<proteinExistence type="predicted"/>
<dbReference type="SUPFAM" id="SSF103473">
    <property type="entry name" value="MFS general substrate transporter"/>
    <property type="match status" value="1"/>
</dbReference>
<dbReference type="PANTHER" id="PTHR32440">
    <property type="entry name" value="PHOSPHATASE DCR2-RELATED-RELATED"/>
    <property type="match status" value="1"/>
</dbReference>
<dbReference type="GO" id="GO:0016020">
    <property type="term" value="C:membrane"/>
    <property type="evidence" value="ECO:0007669"/>
    <property type="project" value="UniProtKB-SubCell"/>
</dbReference>
<evidence type="ECO:0000256" key="2">
    <source>
        <dbReference type="ARBA" id="ARBA00022692"/>
    </source>
</evidence>
<dbReference type="Gene3D" id="1.20.1250.20">
    <property type="entry name" value="MFS general substrate transporter like domains"/>
    <property type="match status" value="1"/>
</dbReference>